<keyword evidence="1" id="KW-1133">Transmembrane helix</keyword>
<proteinExistence type="predicted"/>
<gene>
    <name evidence="2" type="ORF">Fmac_001713</name>
</gene>
<dbReference type="EMBL" id="JBGMDY010000001">
    <property type="protein sequence ID" value="KAL2347713.1"/>
    <property type="molecule type" value="Genomic_DNA"/>
</dbReference>
<evidence type="ECO:0008006" key="4">
    <source>
        <dbReference type="Google" id="ProtNLM"/>
    </source>
</evidence>
<keyword evidence="1" id="KW-0812">Transmembrane</keyword>
<evidence type="ECO:0000313" key="3">
    <source>
        <dbReference type="Proteomes" id="UP001603857"/>
    </source>
</evidence>
<keyword evidence="1" id="KW-0472">Membrane</keyword>
<accession>A0ABD1NHW2</accession>
<organism evidence="2 3">
    <name type="scientific">Flemingia macrophylla</name>
    <dbReference type="NCBI Taxonomy" id="520843"/>
    <lineage>
        <taxon>Eukaryota</taxon>
        <taxon>Viridiplantae</taxon>
        <taxon>Streptophyta</taxon>
        <taxon>Embryophyta</taxon>
        <taxon>Tracheophyta</taxon>
        <taxon>Spermatophyta</taxon>
        <taxon>Magnoliopsida</taxon>
        <taxon>eudicotyledons</taxon>
        <taxon>Gunneridae</taxon>
        <taxon>Pentapetalae</taxon>
        <taxon>rosids</taxon>
        <taxon>fabids</taxon>
        <taxon>Fabales</taxon>
        <taxon>Fabaceae</taxon>
        <taxon>Papilionoideae</taxon>
        <taxon>50 kb inversion clade</taxon>
        <taxon>NPAAA clade</taxon>
        <taxon>indigoferoid/millettioid clade</taxon>
        <taxon>Phaseoleae</taxon>
        <taxon>Flemingia</taxon>
    </lineage>
</organism>
<dbReference type="Proteomes" id="UP001603857">
    <property type="component" value="Unassembled WGS sequence"/>
</dbReference>
<feature type="transmembrane region" description="Helical" evidence="1">
    <location>
        <begin position="28"/>
        <end position="49"/>
    </location>
</feature>
<name>A0ABD1NHW2_9FABA</name>
<protein>
    <recommendedName>
        <fullName evidence="4">Transmembrane protein</fullName>
    </recommendedName>
</protein>
<keyword evidence="3" id="KW-1185">Reference proteome</keyword>
<evidence type="ECO:0000256" key="1">
    <source>
        <dbReference type="SAM" id="Phobius"/>
    </source>
</evidence>
<evidence type="ECO:0000313" key="2">
    <source>
        <dbReference type="EMBL" id="KAL2347713.1"/>
    </source>
</evidence>
<comment type="caution">
    <text evidence="2">The sequence shown here is derived from an EMBL/GenBank/DDBJ whole genome shotgun (WGS) entry which is preliminary data.</text>
</comment>
<sequence length="122" mass="14446">MPPPLVVFSVVSLRPSWYVFRFHWSSSWHFLSLFSHAQLFYGGYGLLGLRLRRLMRKRWTWLGIRFVGDRVGLFQRGRIVKGKRKPPIVKRLERKTVKRKRILATLKVLGTVLEQLSEEIPD</sequence>
<dbReference type="AlphaFoldDB" id="A0ABD1NHW2"/>
<reference evidence="2 3" key="1">
    <citation type="submission" date="2024-08" db="EMBL/GenBank/DDBJ databases">
        <title>Insights into the chromosomal genome structure of Flemingia macrophylla.</title>
        <authorList>
            <person name="Ding Y."/>
            <person name="Zhao Y."/>
            <person name="Bi W."/>
            <person name="Wu M."/>
            <person name="Zhao G."/>
            <person name="Gong Y."/>
            <person name="Li W."/>
            <person name="Zhang P."/>
        </authorList>
    </citation>
    <scope>NUCLEOTIDE SEQUENCE [LARGE SCALE GENOMIC DNA]</scope>
    <source>
        <strain evidence="2">DYQJB</strain>
        <tissue evidence="2">Leaf</tissue>
    </source>
</reference>